<accession>A0ABQ2BC28</accession>
<comment type="caution">
    <text evidence="2">The sequence shown here is derived from an EMBL/GenBank/DDBJ whole genome shotgun (WGS) entry which is preliminary data.</text>
</comment>
<dbReference type="InterPro" id="IPR023606">
    <property type="entry name" value="CoA-Trfase_III_dom_1_sf"/>
</dbReference>
<keyword evidence="3" id="KW-1185">Reference proteome</keyword>
<dbReference type="RefSeq" id="WP_188524973.1">
    <property type="nucleotide sequence ID" value="NZ_BMDG01000013.1"/>
</dbReference>
<dbReference type="PANTHER" id="PTHR48228:SF4">
    <property type="entry name" value="BLR3030 PROTEIN"/>
    <property type="match status" value="1"/>
</dbReference>
<reference evidence="3" key="1">
    <citation type="journal article" date="2019" name="Int. J. Syst. Evol. Microbiol.">
        <title>The Global Catalogue of Microorganisms (GCM) 10K type strain sequencing project: providing services to taxonomists for standard genome sequencing and annotation.</title>
        <authorList>
            <consortium name="The Broad Institute Genomics Platform"/>
            <consortium name="The Broad Institute Genome Sequencing Center for Infectious Disease"/>
            <person name="Wu L."/>
            <person name="Ma J."/>
        </authorList>
    </citation>
    <scope>NUCLEOTIDE SEQUENCE [LARGE SCALE GENOMIC DNA]</scope>
    <source>
        <strain evidence="3">CCM 8653</strain>
    </source>
</reference>
<proteinExistence type="predicted"/>
<feature type="region of interest" description="Disordered" evidence="1">
    <location>
        <begin position="201"/>
        <end position="222"/>
    </location>
</feature>
<evidence type="ECO:0000313" key="2">
    <source>
        <dbReference type="EMBL" id="GGI11123.1"/>
    </source>
</evidence>
<organism evidence="2 3">
    <name type="scientific">Isoptericola cucumis</name>
    <dbReference type="NCBI Taxonomy" id="1776856"/>
    <lineage>
        <taxon>Bacteria</taxon>
        <taxon>Bacillati</taxon>
        <taxon>Actinomycetota</taxon>
        <taxon>Actinomycetes</taxon>
        <taxon>Micrococcales</taxon>
        <taxon>Promicromonosporaceae</taxon>
        <taxon>Isoptericola</taxon>
    </lineage>
</organism>
<evidence type="ECO:0000313" key="3">
    <source>
        <dbReference type="Proteomes" id="UP000632535"/>
    </source>
</evidence>
<feature type="region of interest" description="Disordered" evidence="1">
    <location>
        <begin position="411"/>
        <end position="465"/>
    </location>
</feature>
<dbReference type="Proteomes" id="UP000632535">
    <property type="component" value="Unassembled WGS sequence"/>
</dbReference>
<dbReference type="EMBL" id="BMDG01000013">
    <property type="protein sequence ID" value="GGI11123.1"/>
    <property type="molecule type" value="Genomic_DNA"/>
</dbReference>
<dbReference type="InterPro" id="IPR003673">
    <property type="entry name" value="CoA-Trfase_fam_III"/>
</dbReference>
<gene>
    <name evidence="2" type="ORF">GCM10007368_34640</name>
</gene>
<evidence type="ECO:0000256" key="1">
    <source>
        <dbReference type="SAM" id="MobiDB-lite"/>
    </source>
</evidence>
<name>A0ABQ2BC28_9MICO</name>
<dbReference type="SUPFAM" id="SSF89796">
    <property type="entry name" value="CoA-transferase family III (CaiB/BaiF)"/>
    <property type="match status" value="2"/>
</dbReference>
<dbReference type="InterPro" id="IPR050509">
    <property type="entry name" value="CoA-transferase_III"/>
</dbReference>
<dbReference type="Gene3D" id="3.40.50.10540">
    <property type="entry name" value="Crotonobetainyl-coa:carnitine coa-transferase, domain 1"/>
    <property type="match status" value="1"/>
</dbReference>
<dbReference type="PANTHER" id="PTHR48228">
    <property type="entry name" value="SUCCINYL-COA--D-CITRAMALATE COA-TRANSFERASE"/>
    <property type="match status" value="1"/>
</dbReference>
<feature type="compositionally biased region" description="Low complexity" evidence="1">
    <location>
        <begin position="419"/>
        <end position="428"/>
    </location>
</feature>
<dbReference type="Pfam" id="PF02515">
    <property type="entry name" value="CoA_transf_3"/>
    <property type="match status" value="1"/>
</dbReference>
<protein>
    <submittedName>
        <fullName evidence="2">L-carnitine dehydratase</fullName>
    </submittedName>
</protein>
<sequence>MEPWRRLVAEYETGLGEDAPAPAAPSEPPVPDGARDAWLAATLPVLDLALGAVAALCAAAARAGATGPLTERGPDPARVAASFGSDRLLRLDGRPVEGFAPLSGFFRTADGWVRTHANYPHHRSRLLHLLGLPDGTGREDLAARLADADAAALEDDAAAAGAIAVRVRDEDEWRASAPGTAARAHPLVRAARRADGVARPAAAIGGEPEAGGRRSGTRGGPAPLAGVRVLDLTRVIAGPVATRALAQLGADVLRVDPPVPAEIRWQHLDTGQGKHSTLLDLHDAGDLDRAQALLDEADVLVTGYRPGALDRFGLRPPPGVVRARVSAWGDAGPWAHRRGFDSIVQAASGVALVESPDGTTPGALPAQALDHATGYLLAAGVVDALAARAADGSGRDVDAALARTGAWLLDAGPRDHAHPPAAAPSSSATVSHGHRPRVTTARPALPGADDHRSPARPWGTDHATW</sequence>